<dbReference type="EMBL" id="RBKT01000001">
    <property type="protein sequence ID" value="RKR89643.1"/>
    <property type="molecule type" value="Genomic_DNA"/>
</dbReference>
<dbReference type="Proteomes" id="UP000277671">
    <property type="component" value="Unassembled WGS sequence"/>
</dbReference>
<keyword evidence="5 6" id="KW-0378">Hydrolase</keyword>
<dbReference type="PANTHER" id="PTHR43330:SF27">
    <property type="entry name" value="METHIONINE AMINOPEPTIDASE"/>
    <property type="match status" value="1"/>
</dbReference>
<comment type="subunit">
    <text evidence="6">Monomer.</text>
</comment>
<comment type="caution">
    <text evidence="9">The sequence shown here is derived from an EMBL/GenBank/DDBJ whole genome shotgun (WGS) entry which is preliminary data.</text>
</comment>
<keyword evidence="2 6" id="KW-0031">Aminopeptidase</keyword>
<comment type="catalytic activity">
    <reaction evidence="6 7">
        <text>Release of N-terminal amino acids, preferentially methionine, from peptides and arylamides.</text>
        <dbReference type="EC" id="3.4.11.18"/>
    </reaction>
</comment>
<feature type="binding site" evidence="6">
    <location>
        <position position="83"/>
    </location>
    <ligand>
        <name>substrate</name>
    </ligand>
</feature>
<organism evidence="9 10">
    <name type="scientific">Micromonospora pisi</name>
    <dbReference type="NCBI Taxonomy" id="589240"/>
    <lineage>
        <taxon>Bacteria</taxon>
        <taxon>Bacillati</taxon>
        <taxon>Actinomycetota</taxon>
        <taxon>Actinomycetes</taxon>
        <taxon>Micromonosporales</taxon>
        <taxon>Micromonosporaceae</taxon>
        <taxon>Micromonospora</taxon>
    </lineage>
</organism>
<dbReference type="PRINTS" id="PR00599">
    <property type="entry name" value="MAPEPTIDASE"/>
</dbReference>
<evidence type="ECO:0000256" key="7">
    <source>
        <dbReference type="RuleBase" id="RU003653"/>
    </source>
</evidence>
<keyword evidence="10" id="KW-1185">Reference proteome</keyword>
<feature type="binding site" evidence="6">
    <location>
        <position position="111"/>
    </location>
    <ligand>
        <name>a divalent metal cation</name>
        <dbReference type="ChEBI" id="CHEBI:60240"/>
        <label>2</label>
        <note>catalytic</note>
    </ligand>
</feature>
<sequence>MVVLKSEAEIATMREAGRIVANTLAAVASAARSGVRLIDLDLLAAELIASGGAKPSFLNYHPAWAPTPYPGVLCLSVNDVVVHGIPDRRVLADGDLLSIDCGAYIDGYHGDAAITVAIGEIDDAARRLSKTTDRALAAGIAAARVGARIGDISYAVESVARAAGYGLPEGLGGHGVGTAMHEAPSVPNTGEANRGLPLREGLVIAIEPMLIEGGDSRCRTLSDGWSIATTDGSRAAHFEHTIAVTAAGPVVLTAP</sequence>
<name>A0A495JL54_9ACTN</name>
<comment type="function">
    <text evidence="1 6">Removes the N-terminal methionine from nascent proteins. The N-terminal methionine is often cleaved when the second residue in the primary sequence is small and uncharged (Met-Ala-, Cys, Gly, Pro, Ser, Thr, or Val). Requires deformylation of the N(alpha)-formylated initiator methionine before it can be hydrolyzed.</text>
</comment>
<comment type="similarity">
    <text evidence="6">Belongs to the peptidase M24A family. Methionine aminopeptidase type 1 subfamily.</text>
</comment>
<evidence type="ECO:0000256" key="5">
    <source>
        <dbReference type="ARBA" id="ARBA00022801"/>
    </source>
</evidence>
<reference evidence="9 10" key="1">
    <citation type="submission" date="2018-10" db="EMBL/GenBank/DDBJ databases">
        <title>Sequencing the genomes of 1000 actinobacteria strains.</title>
        <authorList>
            <person name="Klenk H.-P."/>
        </authorList>
    </citation>
    <scope>NUCLEOTIDE SEQUENCE [LARGE SCALE GENOMIC DNA]</scope>
    <source>
        <strain evidence="9 10">DSM 45175</strain>
    </source>
</reference>
<feature type="binding site" evidence="6">
    <location>
        <position position="207"/>
    </location>
    <ligand>
        <name>a divalent metal cation</name>
        <dbReference type="ChEBI" id="CHEBI:60240"/>
        <label>2</label>
        <note>catalytic</note>
    </ligand>
</feature>
<evidence type="ECO:0000313" key="9">
    <source>
        <dbReference type="EMBL" id="RKR89643.1"/>
    </source>
</evidence>
<feature type="binding site" evidence="6">
    <location>
        <position position="174"/>
    </location>
    <ligand>
        <name>a divalent metal cation</name>
        <dbReference type="ChEBI" id="CHEBI:60240"/>
        <label>2</label>
        <note>catalytic</note>
    </ligand>
</feature>
<dbReference type="EC" id="3.4.11.18" evidence="6 7"/>
<evidence type="ECO:0000313" key="10">
    <source>
        <dbReference type="Proteomes" id="UP000277671"/>
    </source>
</evidence>
<comment type="cofactor">
    <cofactor evidence="6">
        <name>Co(2+)</name>
        <dbReference type="ChEBI" id="CHEBI:48828"/>
    </cofactor>
    <cofactor evidence="6">
        <name>Zn(2+)</name>
        <dbReference type="ChEBI" id="CHEBI:29105"/>
    </cofactor>
    <cofactor evidence="6">
        <name>Mn(2+)</name>
        <dbReference type="ChEBI" id="CHEBI:29035"/>
    </cofactor>
    <cofactor evidence="6">
        <name>Fe(2+)</name>
        <dbReference type="ChEBI" id="CHEBI:29033"/>
    </cofactor>
    <text evidence="6">Binds 2 divalent metal cations per subunit. Has a high-affinity and a low affinity metal-binding site. The true nature of the physiological cofactor is under debate. The enzyme is active with cobalt, zinc, manganese or divalent iron ions. Most likely, methionine aminopeptidases function as mononuclear Fe(2+)-metalloproteases under physiological conditions, and the catalytically relevant metal-binding site has been assigned to the histidine-containing high-affinity site.</text>
</comment>
<evidence type="ECO:0000256" key="2">
    <source>
        <dbReference type="ARBA" id="ARBA00022438"/>
    </source>
</evidence>
<dbReference type="SUPFAM" id="SSF55920">
    <property type="entry name" value="Creatinase/aminopeptidase"/>
    <property type="match status" value="1"/>
</dbReference>
<feature type="binding site" evidence="6">
    <location>
        <position position="100"/>
    </location>
    <ligand>
        <name>a divalent metal cation</name>
        <dbReference type="ChEBI" id="CHEBI:60240"/>
        <label>1</label>
    </ligand>
</feature>
<dbReference type="GO" id="GO:0004239">
    <property type="term" value="F:initiator methionyl aminopeptidase activity"/>
    <property type="evidence" value="ECO:0007669"/>
    <property type="project" value="UniProtKB-UniRule"/>
</dbReference>
<evidence type="ECO:0000256" key="6">
    <source>
        <dbReference type="HAMAP-Rule" id="MF_01974"/>
    </source>
</evidence>
<evidence type="ECO:0000256" key="3">
    <source>
        <dbReference type="ARBA" id="ARBA00022670"/>
    </source>
</evidence>
<dbReference type="AlphaFoldDB" id="A0A495JL54"/>
<gene>
    <name evidence="6" type="primary">map</name>
    <name evidence="9" type="ORF">BDK92_3999</name>
</gene>
<dbReference type="GO" id="GO:0005829">
    <property type="term" value="C:cytosol"/>
    <property type="evidence" value="ECO:0007669"/>
    <property type="project" value="TreeGrafter"/>
</dbReference>
<dbReference type="OrthoDB" id="9802055at2"/>
<dbReference type="RefSeq" id="WP_121158051.1">
    <property type="nucleotide sequence ID" value="NZ_RBKT01000001.1"/>
</dbReference>
<evidence type="ECO:0000256" key="1">
    <source>
        <dbReference type="ARBA" id="ARBA00002521"/>
    </source>
</evidence>
<dbReference type="GO" id="GO:0046872">
    <property type="term" value="F:metal ion binding"/>
    <property type="evidence" value="ECO:0007669"/>
    <property type="project" value="UniProtKB-UniRule"/>
</dbReference>
<evidence type="ECO:0000259" key="8">
    <source>
        <dbReference type="Pfam" id="PF00557"/>
    </source>
</evidence>
<feature type="binding site" evidence="6">
    <location>
        <position position="181"/>
    </location>
    <ligand>
        <name>substrate</name>
    </ligand>
</feature>
<dbReference type="Pfam" id="PF00557">
    <property type="entry name" value="Peptidase_M24"/>
    <property type="match status" value="1"/>
</dbReference>
<feature type="binding site" evidence="6">
    <location>
        <position position="111"/>
    </location>
    <ligand>
        <name>a divalent metal cation</name>
        <dbReference type="ChEBI" id="CHEBI:60240"/>
        <label>1</label>
    </ligand>
</feature>
<feature type="binding site" evidence="6">
    <location>
        <position position="239"/>
    </location>
    <ligand>
        <name>a divalent metal cation</name>
        <dbReference type="ChEBI" id="CHEBI:60240"/>
        <label>1</label>
    </ligand>
</feature>
<dbReference type="NCBIfam" id="TIGR00500">
    <property type="entry name" value="met_pdase_I"/>
    <property type="match status" value="1"/>
</dbReference>
<dbReference type="PANTHER" id="PTHR43330">
    <property type="entry name" value="METHIONINE AMINOPEPTIDASE"/>
    <property type="match status" value="1"/>
</dbReference>
<dbReference type="InterPro" id="IPR000994">
    <property type="entry name" value="Pept_M24"/>
</dbReference>
<dbReference type="InterPro" id="IPR036005">
    <property type="entry name" value="Creatinase/aminopeptidase-like"/>
</dbReference>
<feature type="domain" description="Peptidase M24" evidence="8">
    <location>
        <begin position="12"/>
        <end position="246"/>
    </location>
</feature>
<keyword evidence="4 6" id="KW-0479">Metal-binding</keyword>
<protein>
    <recommendedName>
        <fullName evidence="6 7">Methionine aminopeptidase</fullName>
        <shortName evidence="6">MAP</shortName>
        <shortName evidence="6">MetAP</shortName>
        <ecNumber evidence="6 7">3.4.11.18</ecNumber>
    </recommendedName>
    <alternativeName>
        <fullName evidence="6">Peptidase M</fullName>
    </alternativeName>
</protein>
<dbReference type="GO" id="GO:0006508">
    <property type="term" value="P:proteolysis"/>
    <property type="evidence" value="ECO:0007669"/>
    <property type="project" value="UniProtKB-KW"/>
</dbReference>
<proteinExistence type="inferred from homology"/>
<feature type="binding site" evidence="6">
    <location>
        <position position="239"/>
    </location>
    <ligand>
        <name>a divalent metal cation</name>
        <dbReference type="ChEBI" id="CHEBI:60240"/>
        <label>2</label>
        <note>catalytic</note>
    </ligand>
</feature>
<accession>A0A495JL54</accession>
<dbReference type="HAMAP" id="MF_01974">
    <property type="entry name" value="MetAP_1"/>
    <property type="match status" value="1"/>
</dbReference>
<dbReference type="CDD" id="cd01086">
    <property type="entry name" value="MetAP1"/>
    <property type="match status" value="1"/>
</dbReference>
<evidence type="ECO:0000256" key="4">
    <source>
        <dbReference type="ARBA" id="ARBA00022723"/>
    </source>
</evidence>
<dbReference type="InterPro" id="IPR001714">
    <property type="entry name" value="Pept_M24_MAP"/>
</dbReference>
<dbReference type="GO" id="GO:0070006">
    <property type="term" value="F:metalloaminopeptidase activity"/>
    <property type="evidence" value="ECO:0007669"/>
    <property type="project" value="UniProtKB-UniRule"/>
</dbReference>
<dbReference type="Gene3D" id="3.90.230.10">
    <property type="entry name" value="Creatinase/methionine aminopeptidase superfamily"/>
    <property type="match status" value="1"/>
</dbReference>
<dbReference type="InterPro" id="IPR002467">
    <property type="entry name" value="Pept_M24A_MAP1"/>
</dbReference>
<keyword evidence="3 6" id="KW-0645">Protease</keyword>